<name>A0A1Y1V7H0_9FUNG</name>
<dbReference type="InterPro" id="IPR028747">
    <property type="entry name" value="CatSper2"/>
</dbReference>
<sequence>MTSKEDPVLKKGAADNVFHDLSSRSSLFRTKLIDEFQLLDNINNNFNSQAPIYTSNDLSDPKVLKKILIEHPNHLIKFQPFKRIQEKSKGSKIDRRLTRIKNLKNIPLGAWANWLINTKAYQNFILIVIIVNVVMIGVTTELQFKEDQYATLFKIASVVDLVSMVIFISEIIIKWIDSFTDYWKDGWNVTDFIVTVVSTIPEVMGFFIEGSNSGIGNVLKKLKILRVLRMFKIVVKFRSLKIIVLTILDAFQSLVFIMILIMLVMYILAILGMSLFETYTKSTQTDLRFHDRFGSIGESFKTLFQLLTFDQWNDMVTEISTIANPIVTTAYIIIWTCLGAFIFRNVFVGVMVNNFDKINDAMNEQKAEMIKTKRFEQMRKKLNEELKIQGNLNSSIENLKKTVNEDSTRTNTYYDDDTENKRNQLGLDDSLLSHEVLNNNNSKTSNNISSKNLNSVNMDRQFESIKDSDIIETIQRLLIVSNKISQGWENTISNTFHGLLGKQKETLWPRDTLFRYLQIMETLQENMKEYQELQLIAASILLTLQD</sequence>
<dbReference type="EMBL" id="MCFH01000024">
    <property type="protein sequence ID" value="ORX49236.1"/>
    <property type="molecule type" value="Genomic_DNA"/>
</dbReference>
<reference evidence="7 8" key="1">
    <citation type="submission" date="2016-08" db="EMBL/GenBank/DDBJ databases">
        <title>Genomes of anaerobic fungi encode conserved fungal cellulosomes for biomass hydrolysis.</title>
        <authorList>
            <consortium name="DOE Joint Genome Institute"/>
            <person name="Haitjema C.H."/>
            <person name="Gilmore S.P."/>
            <person name="Henske J.K."/>
            <person name="Solomon K.V."/>
            <person name="De Groot R."/>
            <person name="Kuo A."/>
            <person name="Mondo S.J."/>
            <person name="Salamov A.A."/>
            <person name="Labutti K."/>
            <person name="Zhao Z."/>
            <person name="Chiniquy J."/>
            <person name="Barry K."/>
            <person name="Brewer H.M."/>
            <person name="Purvine S.O."/>
            <person name="Wright A.T."/>
            <person name="Boxma B."/>
            <person name="Van Alen T."/>
            <person name="Hackstein J.H."/>
            <person name="Baker S.E."/>
            <person name="Grigoriev I.V."/>
            <person name="O'Malley M.A."/>
        </authorList>
    </citation>
    <scope>NUCLEOTIDE SEQUENCE [LARGE SCALE GENOMIC DNA]</scope>
    <source>
        <strain evidence="8">finn</strain>
    </source>
</reference>
<evidence type="ECO:0000256" key="2">
    <source>
        <dbReference type="ARBA" id="ARBA00022692"/>
    </source>
</evidence>
<keyword evidence="3 5" id="KW-1133">Transmembrane helix</keyword>
<dbReference type="OrthoDB" id="416585at2759"/>
<evidence type="ECO:0000313" key="7">
    <source>
        <dbReference type="EMBL" id="ORX49236.1"/>
    </source>
</evidence>
<dbReference type="STRING" id="1754191.A0A1Y1V7H0"/>
<feature type="transmembrane region" description="Helical" evidence="5">
    <location>
        <begin position="193"/>
        <end position="219"/>
    </location>
</feature>
<dbReference type="GO" id="GO:0005227">
    <property type="term" value="F:calcium-activated cation channel activity"/>
    <property type="evidence" value="ECO:0007669"/>
    <property type="project" value="InterPro"/>
</dbReference>
<dbReference type="PANTHER" id="PTHR46923:SF1">
    <property type="entry name" value="CATION CHANNEL SPERM-ASSOCIATED PROTEIN 2"/>
    <property type="match status" value="1"/>
</dbReference>
<protein>
    <recommendedName>
        <fullName evidence="6">Ion transport domain-containing protein</fullName>
    </recommendedName>
</protein>
<feature type="transmembrane region" description="Helical" evidence="5">
    <location>
        <begin position="322"/>
        <end position="343"/>
    </location>
</feature>
<evidence type="ECO:0000256" key="1">
    <source>
        <dbReference type="ARBA" id="ARBA00004141"/>
    </source>
</evidence>
<comment type="caution">
    <text evidence="7">The sequence shown here is derived from an EMBL/GenBank/DDBJ whole genome shotgun (WGS) entry which is preliminary data.</text>
</comment>
<dbReference type="InterPro" id="IPR005821">
    <property type="entry name" value="Ion_trans_dom"/>
</dbReference>
<feature type="transmembrane region" description="Helical" evidence="5">
    <location>
        <begin position="240"/>
        <end position="271"/>
    </location>
</feature>
<dbReference type="InterPro" id="IPR027359">
    <property type="entry name" value="Volt_channel_dom_sf"/>
</dbReference>
<evidence type="ECO:0000313" key="8">
    <source>
        <dbReference type="Proteomes" id="UP000193719"/>
    </source>
</evidence>
<dbReference type="Gene3D" id="1.10.287.70">
    <property type="match status" value="1"/>
</dbReference>
<dbReference type="Pfam" id="PF00520">
    <property type="entry name" value="Ion_trans"/>
    <property type="match status" value="1"/>
</dbReference>
<feature type="transmembrane region" description="Helical" evidence="5">
    <location>
        <begin position="120"/>
        <end position="140"/>
    </location>
</feature>
<evidence type="ECO:0000256" key="5">
    <source>
        <dbReference type="SAM" id="Phobius"/>
    </source>
</evidence>
<dbReference type="GO" id="GO:0036128">
    <property type="term" value="C:CatSper complex"/>
    <property type="evidence" value="ECO:0007669"/>
    <property type="project" value="InterPro"/>
</dbReference>
<keyword evidence="8" id="KW-1185">Reference proteome</keyword>
<comment type="subcellular location">
    <subcellularLocation>
        <location evidence="1">Membrane</location>
        <topology evidence="1">Multi-pass membrane protein</topology>
    </subcellularLocation>
</comment>
<reference evidence="7 8" key="2">
    <citation type="submission" date="2016-08" db="EMBL/GenBank/DDBJ databases">
        <title>Pervasive Adenine N6-methylation of Active Genes in Fungi.</title>
        <authorList>
            <consortium name="DOE Joint Genome Institute"/>
            <person name="Mondo S.J."/>
            <person name="Dannebaum R.O."/>
            <person name="Kuo R.C."/>
            <person name="Labutti K."/>
            <person name="Haridas S."/>
            <person name="Kuo A."/>
            <person name="Salamov A."/>
            <person name="Ahrendt S.R."/>
            <person name="Lipzen A."/>
            <person name="Sullivan W."/>
            <person name="Andreopoulos W.B."/>
            <person name="Clum A."/>
            <person name="Lindquist E."/>
            <person name="Daum C."/>
            <person name="Ramamoorthy G.K."/>
            <person name="Gryganskyi A."/>
            <person name="Culley D."/>
            <person name="Magnuson J.K."/>
            <person name="James T.Y."/>
            <person name="O'Malley M.A."/>
            <person name="Stajich J.E."/>
            <person name="Spatafora J.W."/>
            <person name="Visel A."/>
            <person name="Grigoriev I.V."/>
        </authorList>
    </citation>
    <scope>NUCLEOTIDE SEQUENCE [LARGE SCALE GENOMIC DNA]</scope>
    <source>
        <strain evidence="8">finn</strain>
    </source>
</reference>
<dbReference type="SUPFAM" id="SSF81324">
    <property type="entry name" value="Voltage-gated potassium channels"/>
    <property type="match status" value="1"/>
</dbReference>
<proteinExistence type="predicted"/>
<keyword evidence="2 5" id="KW-0812">Transmembrane</keyword>
<feature type="domain" description="Ion transport" evidence="6">
    <location>
        <begin position="119"/>
        <end position="360"/>
    </location>
</feature>
<organism evidence="7 8">
    <name type="scientific">Piromyces finnis</name>
    <dbReference type="NCBI Taxonomy" id="1754191"/>
    <lineage>
        <taxon>Eukaryota</taxon>
        <taxon>Fungi</taxon>
        <taxon>Fungi incertae sedis</taxon>
        <taxon>Chytridiomycota</taxon>
        <taxon>Chytridiomycota incertae sedis</taxon>
        <taxon>Neocallimastigomycetes</taxon>
        <taxon>Neocallimastigales</taxon>
        <taxon>Neocallimastigaceae</taxon>
        <taxon>Piromyces</taxon>
    </lineage>
</organism>
<dbReference type="Gene3D" id="1.20.120.350">
    <property type="entry name" value="Voltage-gated potassium channels. Chain C"/>
    <property type="match status" value="1"/>
</dbReference>
<evidence type="ECO:0000259" key="6">
    <source>
        <dbReference type="Pfam" id="PF00520"/>
    </source>
</evidence>
<dbReference type="AlphaFoldDB" id="A0A1Y1V7H0"/>
<dbReference type="GO" id="GO:0009566">
    <property type="term" value="P:fertilization"/>
    <property type="evidence" value="ECO:0007669"/>
    <property type="project" value="TreeGrafter"/>
</dbReference>
<gene>
    <name evidence="7" type="ORF">BCR36DRAFT_353614</name>
</gene>
<evidence type="ECO:0000256" key="3">
    <source>
        <dbReference type="ARBA" id="ARBA00022989"/>
    </source>
</evidence>
<feature type="transmembrane region" description="Helical" evidence="5">
    <location>
        <begin position="152"/>
        <end position="173"/>
    </location>
</feature>
<dbReference type="PANTHER" id="PTHR46923">
    <property type="entry name" value="CATION CHANNEL SPERM-ASSOCIATED PROTEIN 2"/>
    <property type="match status" value="1"/>
</dbReference>
<evidence type="ECO:0000256" key="4">
    <source>
        <dbReference type="ARBA" id="ARBA00023136"/>
    </source>
</evidence>
<accession>A0A1Y1V7H0</accession>
<dbReference type="GO" id="GO:0030317">
    <property type="term" value="P:flagellated sperm motility"/>
    <property type="evidence" value="ECO:0007669"/>
    <property type="project" value="InterPro"/>
</dbReference>
<keyword evidence="4 5" id="KW-0472">Membrane</keyword>
<dbReference type="Proteomes" id="UP000193719">
    <property type="component" value="Unassembled WGS sequence"/>
</dbReference>